<evidence type="ECO:0000313" key="3">
    <source>
        <dbReference type="Proteomes" id="UP001207742"/>
    </source>
</evidence>
<dbReference type="InterPro" id="IPR000182">
    <property type="entry name" value="GNAT_dom"/>
</dbReference>
<feature type="domain" description="N-acetyltransferase" evidence="1">
    <location>
        <begin position="1"/>
        <end position="146"/>
    </location>
</feature>
<sequence length="147" mass="16652">MIYREATLADIPGLFRVRLAVKENRLVNTSLVTEADYIRYLTTDGKGWVAATMHAIIGFAIIDTHRNNIWALFVDPAFEGQGVGKTLQTAMLHWHFTRSAAPLWLGTGKGTRAEKFYTLTGWKPCGILETGEQKFEITYDAWQNRQC</sequence>
<dbReference type="CDD" id="cd04301">
    <property type="entry name" value="NAT_SF"/>
    <property type="match status" value="1"/>
</dbReference>
<dbReference type="Proteomes" id="UP001207742">
    <property type="component" value="Unassembled WGS sequence"/>
</dbReference>
<comment type="caution">
    <text evidence="2">The sequence shown here is derived from an EMBL/GenBank/DDBJ whole genome shotgun (WGS) entry which is preliminary data.</text>
</comment>
<protein>
    <submittedName>
        <fullName evidence="2">GNAT family N-acetyltransferase</fullName>
    </submittedName>
</protein>
<evidence type="ECO:0000259" key="1">
    <source>
        <dbReference type="PROSITE" id="PS51186"/>
    </source>
</evidence>
<reference evidence="2 3" key="1">
    <citation type="submission" date="2022-10" db="EMBL/GenBank/DDBJ databases">
        <title>Chitinophaga nivalis PC15 sp. nov., isolated from Pyeongchang county, South Korea.</title>
        <authorList>
            <person name="Trinh H.N."/>
        </authorList>
    </citation>
    <scope>NUCLEOTIDE SEQUENCE [LARGE SCALE GENOMIC DNA]</scope>
    <source>
        <strain evidence="2 3">PC14</strain>
    </source>
</reference>
<dbReference type="SUPFAM" id="SSF55729">
    <property type="entry name" value="Acyl-CoA N-acyltransferases (Nat)"/>
    <property type="match status" value="1"/>
</dbReference>
<gene>
    <name evidence="2" type="ORF">OL497_14200</name>
</gene>
<name>A0ABT3IM64_9BACT</name>
<evidence type="ECO:0000313" key="2">
    <source>
        <dbReference type="EMBL" id="MCW3485056.1"/>
    </source>
</evidence>
<dbReference type="Pfam" id="PF00583">
    <property type="entry name" value="Acetyltransf_1"/>
    <property type="match status" value="1"/>
</dbReference>
<keyword evidence="3" id="KW-1185">Reference proteome</keyword>
<proteinExistence type="predicted"/>
<dbReference type="Gene3D" id="3.40.630.30">
    <property type="match status" value="1"/>
</dbReference>
<dbReference type="PROSITE" id="PS51186">
    <property type="entry name" value="GNAT"/>
    <property type="match status" value="1"/>
</dbReference>
<accession>A0ABT3IM64</accession>
<dbReference type="RefSeq" id="WP_264731062.1">
    <property type="nucleotide sequence ID" value="NZ_JAPDNR010000001.1"/>
</dbReference>
<dbReference type="EMBL" id="JAPDNS010000001">
    <property type="protein sequence ID" value="MCW3485056.1"/>
    <property type="molecule type" value="Genomic_DNA"/>
</dbReference>
<dbReference type="InterPro" id="IPR016181">
    <property type="entry name" value="Acyl_CoA_acyltransferase"/>
</dbReference>
<organism evidence="2 3">
    <name type="scientific">Chitinophaga nivalis</name>
    <dbReference type="NCBI Taxonomy" id="2991709"/>
    <lineage>
        <taxon>Bacteria</taxon>
        <taxon>Pseudomonadati</taxon>
        <taxon>Bacteroidota</taxon>
        <taxon>Chitinophagia</taxon>
        <taxon>Chitinophagales</taxon>
        <taxon>Chitinophagaceae</taxon>
        <taxon>Chitinophaga</taxon>
    </lineage>
</organism>